<dbReference type="InterPro" id="IPR057727">
    <property type="entry name" value="WCX_dom"/>
</dbReference>
<evidence type="ECO:0000259" key="2">
    <source>
        <dbReference type="Pfam" id="PF25583"/>
    </source>
</evidence>
<dbReference type="Pfam" id="PF25583">
    <property type="entry name" value="WCX"/>
    <property type="match status" value="1"/>
</dbReference>
<dbReference type="PANTHER" id="PTHR34580:SF3">
    <property type="entry name" value="PROTEIN PAFB"/>
    <property type="match status" value="1"/>
</dbReference>
<name>A0A2P2CDK1_9ZZZZ</name>
<sequence>MRKSERLMNLLIMLLVARRHLDKDHIRGYLYEDSTDEAFEKMFERDKDELRQLGIPIDMASQDAFFEDEQGYRIHRSAFELPEVALEADEAAVLGLAARVWQHAGLAGATSDAIVKLKAAGIDVDRSALDLVEPQLTAEEPAFDAFWTAAQRRTPVTFAYRRSGSAEVTQRHVHPWRVAWSSGRWYVLAFDVDRDAPRLFRLSRAQGEVTPTGPPSSYDLPGDVDFHAMTRQLAPTPPRVEEAVVLVRTGAAIGLRRQAQSVTEGVEGPDGTTGWDRLVISGSSVESLSDEVLSFGADAYAEAPATLREVVVRRLTEAAR</sequence>
<accession>A0A2P2CDK1</accession>
<evidence type="ECO:0000259" key="1">
    <source>
        <dbReference type="Pfam" id="PF13280"/>
    </source>
</evidence>
<evidence type="ECO:0000313" key="3">
    <source>
        <dbReference type="EMBL" id="CUR60011.1"/>
    </source>
</evidence>
<dbReference type="AlphaFoldDB" id="A0A2P2CDK1"/>
<feature type="domain" description="WYL" evidence="1">
    <location>
        <begin position="142"/>
        <end position="204"/>
    </location>
</feature>
<feature type="domain" description="WCX" evidence="2">
    <location>
        <begin position="240"/>
        <end position="319"/>
    </location>
</feature>
<protein>
    <submittedName>
        <fullName evidence="3">Protein pafB</fullName>
    </submittedName>
</protein>
<dbReference type="Pfam" id="PF13280">
    <property type="entry name" value="WYL"/>
    <property type="match status" value="1"/>
</dbReference>
<dbReference type="InterPro" id="IPR051534">
    <property type="entry name" value="CBASS_pafABC_assoc_protein"/>
</dbReference>
<dbReference type="InterPro" id="IPR026881">
    <property type="entry name" value="WYL_dom"/>
</dbReference>
<dbReference type="PANTHER" id="PTHR34580">
    <property type="match status" value="1"/>
</dbReference>
<proteinExistence type="predicted"/>
<organism evidence="3">
    <name type="scientific">metagenome</name>
    <dbReference type="NCBI Taxonomy" id="256318"/>
    <lineage>
        <taxon>unclassified sequences</taxon>
        <taxon>metagenomes</taxon>
    </lineage>
</organism>
<gene>
    <name evidence="3" type="primary">pafB</name>
    <name evidence="3" type="ORF">NOCA270034</name>
</gene>
<reference evidence="3" key="1">
    <citation type="submission" date="2015-08" db="EMBL/GenBank/DDBJ databases">
        <authorList>
            <person name="Babu N.S."/>
            <person name="Beckwith C.J."/>
            <person name="Beseler K.G."/>
            <person name="Brison A."/>
            <person name="Carone J.V."/>
            <person name="Caskin T.P."/>
            <person name="Diamond M."/>
            <person name="Durham M.E."/>
            <person name="Foxe J.M."/>
            <person name="Go M."/>
            <person name="Henderson B.A."/>
            <person name="Jones I.B."/>
            <person name="McGettigan J.A."/>
            <person name="Micheletti S.J."/>
            <person name="Nasrallah M.E."/>
            <person name="Ortiz D."/>
            <person name="Piller C.R."/>
            <person name="Privatt S.R."/>
            <person name="Schneider S.L."/>
            <person name="Sharp S."/>
            <person name="Smith T.C."/>
            <person name="Stanton J.D."/>
            <person name="Ullery H.E."/>
            <person name="Wilson R.J."/>
            <person name="Serrano M.G."/>
            <person name="Buck G."/>
            <person name="Lee V."/>
            <person name="Wang Y."/>
            <person name="Carvalho R."/>
            <person name="Voegtly L."/>
            <person name="Shi R."/>
            <person name="Duckworth R."/>
            <person name="Johnson A."/>
            <person name="Loviza R."/>
            <person name="Walstead R."/>
            <person name="Shah Z."/>
            <person name="Kiflezghi M."/>
            <person name="Wade K."/>
            <person name="Ball S.L."/>
            <person name="Bradley K.W."/>
            <person name="Asai D.J."/>
            <person name="Bowman C.A."/>
            <person name="Russell D.A."/>
            <person name="Pope W.H."/>
            <person name="Jacobs-Sera D."/>
            <person name="Hendrix R.W."/>
            <person name="Hatfull G.F."/>
        </authorList>
    </citation>
    <scope>NUCLEOTIDE SEQUENCE</scope>
</reference>
<dbReference type="PROSITE" id="PS52050">
    <property type="entry name" value="WYL"/>
    <property type="match status" value="1"/>
</dbReference>
<dbReference type="EMBL" id="CZKA01000067">
    <property type="protein sequence ID" value="CUR60011.1"/>
    <property type="molecule type" value="Genomic_DNA"/>
</dbReference>